<evidence type="ECO:0000313" key="3">
    <source>
        <dbReference type="Proteomes" id="UP000188998"/>
    </source>
</evidence>
<dbReference type="AlphaFoldDB" id="A0AAJ3K4K6"/>
<dbReference type="EMBL" id="MLAB01000004">
    <property type="protein sequence ID" value="OOF73310.1"/>
    <property type="molecule type" value="Genomic_DNA"/>
</dbReference>
<sequence>MLKKIILIDAILVVVFFLINYLFLILKIDCISHIYFVFLFPFGSEAVFPFSIFSLMVMFFIKKYRIFYGILNLIIIYLLFWLIFLCVISIGISRYGI</sequence>
<dbReference type="Proteomes" id="UP000188998">
    <property type="component" value="Unassembled WGS sequence"/>
</dbReference>
<gene>
    <name evidence="2" type="ORF">BKG90_01530</name>
</gene>
<feature type="transmembrane region" description="Helical" evidence="1">
    <location>
        <begin position="6"/>
        <end position="26"/>
    </location>
</feature>
<name>A0AAJ3K4K6_9PAST</name>
<feature type="transmembrane region" description="Helical" evidence="1">
    <location>
        <begin position="33"/>
        <end position="60"/>
    </location>
</feature>
<protein>
    <submittedName>
        <fullName evidence="2">Uncharacterized protein</fullName>
    </submittedName>
</protein>
<keyword evidence="1" id="KW-0472">Membrane</keyword>
<feature type="transmembrane region" description="Helical" evidence="1">
    <location>
        <begin position="66"/>
        <end position="92"/>
    </location>
</feature>
<organism evidence="2 3">
    <name type="scientific">Rodentibacter caecimuris</name>
    <dbReference type="NCBI Taxonomy" id="1796644"/>
    <lineage>
        <taxon>Bacteria</taxon>
        <taxon>Pseudomonadati</taxon>
        <taxon>Pseudomonadota</taxon>
        <taxon>Gammaproteobacteria</taxon>
        <taxon>Pasteurellales</taxon>
        <taxon>Pasteurellaceae</taxon>
        <taxon>Rodentibacter</taxon>
    </lineage>
</organism>
<keyword evidence="1" id="KW-0812">Transmembrane</keyword>
<keyword evidence="3" id="KW-1185">Reference proteome</keyword>
<proteinExistence type="predicted"/>
<accession>A0AAJ3K4K6</accession>
<reference evidence="2 3" key="1">
    <citation type="submission" date="2016-10" db="EMBL/GenBank/DDBJ databases">
        <title>Rodentibacter gen. nov. and new species.</title>
        <authorList>
            <person name="Christensen H."/>
        </authorList>
    </citation>
    <scope>NUCLEOTIDE SEQUENCE [LARGE SCALE GENOMIC DNA]</scope>
    <source>
        <strain evidence="2 3">199137021</strain>
    </source>
</reference>
<evidence type="ECO:0000313" key="2">
    <source>
        <dbReference type="EMBL" id="OOF73310.1"/>
    </source>
</evidence>
<keyword evidence="1" id="KW-1133">Transmembrane helix</keyword>
<evidence type="ECO:0000256" key="1">
    <source>
        <dbReference type="SAM" id="Phobius"/>
    </source>
</evidence>
<comment type="caution">
    <text evidence="2">The sequence shown here is derived from an EMBL/GenBank/DDBJ whole genome shotgun (WGS) entry which is preliminary data.</text>
</comment>